<dbReference type="InterPro" id="IPR001995">
    <property type="entry name" value="Peptidase_A2_cat"/>
</dbReference>
<dbReference type="InterPro" id="IPR001969">
    <property type="entry name" value="Aspartic_peptidase_AS"/>
</dbReference>
<dbReference type="SUPFAM" id="SSF53098">
    <property type="entry name" value="Ribonuclease H-like"/>
    <property type="match status" value="1"/>
</dbReference>
<dbReference type="InterPro" id="IPR043502">
    <property type="entry name" value="DNA/RNA_pol_sf"/>
</dbReference>
<name>A0ABY6JYA7_9ARAC</name>
<organism evidence="16 17">
    <name type="scientific">Cordylochernes scorpioides</name>
    <dbReference type="NCBI Taxonomy" id="51811"/>
    <lineage>
        <taxon>Eukaryota</taxon>
        <taxon>Metazoa</taxon>
        <taxon>Ecdysozoa</taxon>
        <taxon>Arthropoda</taxon>
        <taxon>Chelicerata</taxon>
        <taxon>Arachnida</taxon>
        <taxon>Pseudoscorpiones</taxon>
        <taxon>Cheliferoidea</taxon>
        <taxon>Chernetidae</taxon>
        <taxon>Cordylochernes</taxon>
    </lineage>
</organism>
<dbReference type="Pfam" id="PF17917">
    <property type="entry name" value="RT_RNaseH"/>
    <property type="match status" value="1"/>
</dbReference>
<dbReference type="InterPro" id="IPR041588">
    <property type="entry name" value="Integrase_H2C2"/>
</dbReference>
<dbReference type="Gene3D" id="2.40.70.10">
    <property type="entry name" value="Acid Proteases"/>
    <property type="match status" value="1"/>
</dbReference>
<dbReference type="CDD" id="cd01647">
    <property type="entry name" value="RT_LTR"/>
    <property type="match status" value="2"/>
</dbReference>
<keyword evidence="8" id="KW-0694">RNA-binding</keyword>
<evidence type="ECO:0000256" key="9">
    <source>
        <dbReference type="ARBA" id="ARBA00022908"/>
    </source>
</evidence>
<dbReference type="PROSITE" id="PS50878">
    <property type="entry name" value="RT_POL"/>
    <property type="match status" value="2"/>
</dbReference>
<keyword evidence="10" id="KW-0695">RNA-directed DNA polymerase</keyword>
<evidence type="ECO:0000256" key="10">
    <source>
        <dbReference type="ARBA" id="ARBA00022918"/>
    </source>
</evidence>
<evidence type="ECO:0000256" key="4">
    <source>
        <dbReference type="ARBA" id="ARBA00022722"/>
    </source>
</evidence>
<keyword evidence="4" id="KW-0540">Nuclease</keyword>
<gene>
    <name evidence="16" type="ORF">LAZ67_1005269</name>
</gene>
<dbReference type="InterPro" id="IPR000477">
    <property type="entry name" value="RT_dom"/>
</dbReference>
<dbReference type="Gene3D" id="3.10.10.10">
    <property type="entry name" value="HIV Type 1 Reverse Transcriptase, subunit A, domain 1"/>
    <property type="match status" value="2"/>
</dbReference>
<evidence type="ECO:0000313" key="16">
    <source>
        <dbReference type="EMBL" id="UYV61549.1"/>
    </source>
</evidence>
<feature type="domain" description="Integrase catalytic" evidence="15">
    <location>
        <begin position="1632"/>
        <end position="1790"/>
    </location>
</feature>
<keyword evidence="6" id="KW-0378">Hydrolase</keyword>
<dbReference type="InterPro" id="IPR021109">
    <property type="entry name" value="Peptidase_aspartic_dom_sf"/>
</dbReference>
<dbReference type="Gene3D" id="3.30.420.10">
    <property type="entry name" value="Ribonuclease H-like superfamily/Ribonuclease H"/>
    <property type="match status" value="1"/>
</dbReference>
<keyword evidence="7" id="KW-0460">Magnesium</keyword>
<evidence type="ECO:0000313" key="17">
    <source>
        <dbReference type="Proteomes" id="UP001235939"/>
    </source>
</evidence>
<evidence type="ECO:0000259" key="14">
    <source>
        <dbReference type="PROSITE" id="PS50878"/>
    </source>
</evidence>
<dbReference type="CDD" id="cd06094">
    <property type="entry name" value="RP_Saci_like"/>
    <property type="match status" value="1"/>
</dbReference>
<dbReference type="Proteomes" id="UP001235939">
    <property type="component" value="Chromosome 01"/>
</dbReference>
<dbReference type="Gene3D" id="1.10.340.70">
    <property type="match status" value="1"/>
</dbReference>
<proteinExistence type="predicted"/>
<dbReference type="InterPro" id="IPR012337">
    <property type="entry name" value="RNaseH-like_sf"/>
</dbReference>
<dbReference type="Gene3D" id="3.30.70.270">
    <property type="match status" value="4"/>
</dbReference>
<accession>A0ABY6JYA7</accession>
<dbReference type="Pfam" id="PF00665">
    <property type="entry name" value="rve"/>
    <property type="match status" value="1"/>
</dbReference>
<keyword evidence="5" id="KW-0255">Endonuclease</keyword>
<dbReference type="CDD" id="cd09274">
    <property type="entry name" value="RNase_HI_RT_Ty3"/>
    <property type="match status" value="2"/>
</dbReference>
<dbReference type="Pfam" id="PF17919">
    <property type="entry name" value="RT_RNaseH_2"/>
    <property type="match status" value="1"/>
</dbReference>
<evidence type="ECO:0000256" key="3">
    <source>
        <dbReference type="ARBA" id="ARBA00022695"/>
    </source>
</evidence>
<dbReference type="InterPro" id="IPR036397">
    <property type="entry name" value="RNaseH_sf"/>
</dbReference>
<dbReference type="Gene3D" id="3.10.20.370">
    <property type="match status" value="2"/>
</dbReference>
<evidence type="ECO:0000256" key="1">
    <source>
        <dbReference type="ARBA" id="ARBA00012493"/>
    </source>
</evidence>
<evidence type="ECO:0000259" key="13">
    <source>
        <dbReference type="PROSITE" id="PS50175"/>
    </source>
</evidence>
<reference evidence="16 17" key="1">
    <citation type="submission" date="2022-01" db="EMBL/GenBank/DDBJ databases">
        <title>A chromosomal length assembly of Cordylochernes scorpioides.</title>
        <authorList>
            <person name="Zeh D."/>
            <person name="Zeh J."/>
        </authorList>
    </citation>
    <scope>NUCLEOTIDE SEQUENCE [LARGE SCALE GENOMIC DNA]</scope>
    <source>
        <strain evidence="16">IN4F17</strain>
        <tissue evidence="16">Whole Body</tissue>
    </source>
</reference>
<dbReference type="PROSITE" id="PS50175">
    <property type="entry name" value="ASP_PROT_RETROV"/>
    <property type="match status" value="1"/>
</dbReference>
<dbReference type="InterPro" id="IPR050951">
    <property type="entry name" value="Retrovirus_Pol_polyprotein"/>
</dbReference>
<dbReference type="InterPro" id="IPR034132">
    <property type="entry name" value="RP_Saci-like"/>
</dbReference>
<dbReference type="Pfam" id="PF17921">
    <property type="entry name" value="Integrase_H2C2"/>
    <property type="match status" value="1"/>
</dbReference>
<dbReference type="InterPro" id="IPR043128">
    <property type="entry name" value="Rev_trsase/Diguanyl_cyclase"/>
</dbReference>
<dbReference type="InterPro" id="IPR055469">
    <property type="entry name" value="DUF7041"/>
</dbReference>
<sequence>MQDATTEHPEGPTSTAPSQISRLAFRAPPFWPNNVELWISQLEAAFGLAEISRDETKFQATVTSLDQPTLTYVADIVTAPPPSGKYDALKAGLLQRLGQSKQTKILQVLDGRPMGDQKPSTVLAAMQHQAGRNFSDTVLKMLWTRRLPQDIRAALAASSETSLSKLAEIADNIHEAILPTVSAVDQPSTGHSAEAHQQLMTQIQDLHTQVEALKSSMDTPHNRYPNARYPTHNKKRNAGTCWYHMKFGAQARKCLQPCNFKVQGKRIRPPSVGATDGAGLTRRLFITDRRSAYLFLVDTGAEVSVIPPPVKHSRPSHRQLFAANGSNIHTYGERHLELDLGLGRLFRWPFIIADVGVSIIGADFLRHYGLTVDLRNHRLSDPVSSLHSIGQVSPPPAVSIHLTIANSPYSRILRQFPELTTKPRRLPTDKLAAAKKEFAFMMEKGICRPSKSPWASPLHLVPKKDGSLRPCGDYRKLNAATVPDRYPVPNIMDFASHLHGKKIFSTIDLVRAYHHVPVESSDIPKTAVITPFGRFEFPRMSFGQCNAAQTFQRLINEVLQGLDFAYAYIDDVLIASDSENQHVSHLQQLFGRLRDYGLTINETKCTFGQPSVKFLGFIITNAGISPDPQRVQAIKDIPIPDTVGKLRRFLGMLNFYRRCLPNAASTQAPLHAMVEGRKNASCQWTPTALQAFDQCKFQLTNAALLHHPFPEAPICLTVDTSDFAVGAALHQQVGNNFQPIAFFSRKLDAAQRKYSAYDRELLAVYLAIKHFRHLLEGRQFPVYTDHKPLTYAFQQNLDKASPRQCRHLDFIGQFTTDIRHIAGCENVPADFLSRVEPISHHQPYDQKSLAEAQAEDQELQALLTSENRSSLQLEKYKSQKRTFPCTVTFPQQNPDHSYPHPPLAFPFATKMPKRKSDTDTHFADRNDNMEFKLMKEQINLLTQIIQQQTISNKNYISKFSGLNQDINIFFRNIEDATNDERDRKKLVILNLEEEAKNIFYRLGLEQETYSNIKQKLSTIYISKKKTTLEELFTHQLEKPEKINDYYHFKVVGALENSLQNKQIVEALTAGVTYDLKKMIYTRNPQTPEEWLDYVNTIQKRPVTRGQPTPQRGLERWRPEFTPPPGQGHYRPQYGQLAFRRPGDGRFAFRNYADTTLPSGHQPRSQGFDPQPIPLIESVIEKMSKAKYFSSLDLSNAYWTVPIHPDSRPYLAFTTHAGVYMFKRLPFGLRSSPQIFERAIGQILRKYNFQFLEHYYDDFIIFSDSFEEHLEHLRLFFQLCRAENIRLNLNKCQLCKTSISFLGYEITQGTYKPHLTNTQVIGTIQPPTNVKTLQSFLGVVNVYHKFIPHYAQLRSPLNILLKKNIPFKWTLECQKAFEDLKSSLTASPVLHIFKEDLPCFLYCDASTLGISGILKQKDENGEEHPVQYFSRSLRNYEQNYSISELECLAIIESIEYFRVYLLGRHFTIYSDHQALVYLKNIKNPSGRLFRWSLRLSPYTFDIHYLKGKKQLEADLLSRQPFCGFLEAQQLEEHQHRVPEKYQSLINTDGLAIITKKGVPRVVVPDTLRNKLLQKAHEWYNHPGITQLTRLITSQYYWDGMTKDINNYVRKCKICQIVKPPKGPTYGEMGTLPLAKEPYELMSMDTVAGFNKYGGNRAYLHVICDHMSRYCWTFPSKSTSTLTYIQILKRVFQEGIPKNLLTDRAPAFTSAQFRRFLISQGIKPLYTTANHPQSNGVSERLNATITGKLKILHLEHPKQTWTKQIERVTRIYNLTPHTVTGFPPIYLLKGIVPNNLNNHVQTFPELSEARRIALQKTQARHKAEKLMYDQKHKKIDSVPGDLVLVKVYRHPNTPKLEPNYTGPYEILEILSPQVVRINRPNRPLQLQTEIINIEKLRRYVENIPHITPPTDLPDSPPRQNYFLFPYRHFTTDILGDPGSSRPRKWFQPFNHLDNSIFTDEKFYKPDFPITSKPTFSSIVKPTKSSTLVLDPKINPFDNMVE</sequence>
<protein>
    <recommendedName>
        <fullName evidence="1">RNA-directed DNA polymerase</fullName>
        <ecNumber evidence="1">2.7.7.49</ecNumber>
    </recommendedName>
</protein>
<dbReference type="PROSITE" id="PS00141">
    <property type="entry name" value="ASP_PROTEASE"/>
    <property type="match status" value="1"/>
</dbReference>
<evidence type="ECO:0000256" key="5">
    <source>
        <dbReference type="ARBA" id="ARBA00022759"/>
    </source>
</evidence>
<dbReference type="PANTHER" id="PTHR37984">
    <property type="entry name" value="PROTEIN CBG26694"/>
    <property type="match status" value="1"/>
</dbReference>
<keyword evidence="11" id="KW-0511">Multifunctional enzyme</keyword>
<keyword evidence="2" id="KW-0808">Transferase</keyword>
<evidence type="ECO:0000256" key="12">
    <source>
        <dbReference type="SAM" id="MobiDB-lite"/>
    </source>
</evidence>
<feature type="non-terminal residue" evidence="16">
    <location>
        <position position="1999"/>
    </location>
</feature>
<dbReference type="InterPro" id="IPR041577">
    <property type="entry name" value="RT_RNaseH_2"/>
</dbReference>
<dbReference type="InterPro" id="IPR001584">
    <property type="entry name" value="Integrase_cat-core"/>
</dbReference>
<feature type="region of interest" description="Disordered" evidence="12">
    <location>
        <begin position="1102"/>
        <end position="1131"/>
    </location>
</feature>
<keyword evidence="9" id="KW-0229">DNA integration</keyword>
<feature type="domain" description="Reverse transcriptase" evidence="14">
    <location>
        <begin position="442"/>
        <end position="619"/>
    </location>
</feature>
<dbReference type="Pfam" id="PF23055">
    <property type="entry name" value="DUF7041"/>
    <property type="match status" value="1"/>
</dbReference>
<evidence type="ECO:0000256" key="7">
    <source>
        <dbReference type="ARBA" id="ARBA00022842"/>
    </source>
</evidence>
<keyword evidence="3" id="KW-0548">Nucleotidyltransferase</keyword>
<evidence type="ECO:0000256" key="11">
    <source>
        <dbReference type="ARBA" id="ARBA00023268"/>
    </source>
</evidence>
<evidence type="ECO:0000259" key="15">
    <source>
        <dbReference type="PROSITE" id="PS50994"/>
    </source>
</evidence>
<dbReference type="EMBL" id="CP092863">
    <property type="protein sequence ID" value="UYV61549.1"/>
    <property type="molecule type" value="Genomic_DNA"/>
</dbReference>
<feature type="domain" description="Reverse transcriptase" evidence="14">
    <location>
        <begin position="1111"/>
        <end position="1305"/>
    </location>
</feature>
<dbReference type="PANTHER" id="PTHR37984:SF5">
    <property type="entry name" value="PROTEIN NYNRIN-LIKE"/>
    <property type="match status" value="1"/>
</dbReference>
<evidence type="ECO:0000256" key="8">
    <source>
        <dbReference type="ARBA" id="ARBA00022884"/>
    </source>
</evidence>
<dbReference type="EC" id="2.7.7.49" evidence="1"/>
<dbReference type="PROSITE" id="PS50994">
    <property type="entry name" value="INTEGRASE"/>
    <property type="match status" value="1"/>
</dbReference>
<dbReference type="InterPro" id="IPR041373">
    <property type="entry name" value="RT_RNaseH"/>
</dbReference>
<keyword evidence="17" id="KW-1185">Reference proteome</keyword>
<dbReference type="SUPFAM" id="SSF56672">
    <property type="entry name" value="DNA/RNA polymerases"/>
    <property type="match status" value="2"/>
</dbReference>
<evidence type="ECO:0000256" key="2">
    <source>
        <dbReference type="ARBA" id="ARBA00022679"/>
    </source>
</evidence>
<dbReference type="SUPFAM" id="SSF50630">
    <property type="entry name" value="Acid proteases"/>
    <property type="match status" value="1"/>
</dbReference>
<feature type="domain" description="Peptidase A2" evidence="13">
    <location>
        <begin position="293"/>
        <end position="364"/>
    </location>
</feature>
<evidence type="ECO:0000256" key="6">
    <source>
        <dbReference type="ARBA" id="ARBA00022801"/>
    </source>
</evidence>
<dbReference type="Pfam" id="PF00078">
    <property type="entry name" value="RVT_1"/>
    <property type="match status" value="2"/>
</dbReference>